<dbReference type="InterPro" id="IPR002676">
    <property type="entry name" value="RimM_N"/>
</dbReference>
<dbReference type="AlphaFoldDB" id="A0A381URG0"/>
<proteinExistence type="inferred from homology"/>
<evidence type="ECO:0008006" key="8">
    <source>
        <dbReference type="Google" id="ProtNLM"/>
    </source>
</evidence>
<name>A0A381URG0_9ZZZZ</name>
<dbReference type="HAMAP" id="MF_00014">
    <property type="entry name" value="Ribosome_mat_RimM"/>
    <property type="match status" value="1"/>
</dbReference>
<dbReference type="InterPro" id="IPR011961">
    <property type="entry name" value="RimM"/>
</dbReference>
<evidence type="ECO:0000259" key="5">
    <source>
        <dbReference type="Pfam" id="PF01782"/>
    </source>
</evidence>
<dbReference type="InterPro" id="IPR036976">
    <property type="entry name" value="RimM_N_sf"/>
</dbReference>
<dbReference type="Gene3D" id="2.40.30.60">
    <property type="entry name" value="RimM"/>
    <property type="match status" value="1"/>
</dbReference>
<dbReference type="EMBL" id="UINC01006983">
    <property type="protein sequence ID" value="SVA30769.1"/>
    <property type="molecule type" value="Genomic_DNA"/>
</dbReference>
<evidence type="ECO:0000259" key="6">
    <source>
        <dbReference type="Pfam" id="PF24986"/>
    </source>
</evidence>
<gene>
    <name evidence="7" type="ORF">METZ01_LOCUS83623</name>
</gene>
<dbReference type="NCBIfam" id="TIGR02273">
    <property type="entry name" value="16S_RimM"/>
    <property type="match status" value="1"/>
</dbReference>
<dbReference type="InterPro" id="IPR011033">
    <property type="entry name" value="PRC_barrel-like_sf"/>
</dbReference>
<dbReference type="Gene3D" id="2.30.30.240">
    <property type="entry name" value="PRC-barrel domain"/>
    <property type="match status" value="1"/>
</dbReference>
<dbReference type="GO" id="GO:0043022">
    <property type="term" value="F:ribosome binding"/>
    <property type="evidence" value="ECO:0007669"/>
    <property type="project" value="InterPro"/>
</dbReference>
<dbReference type="GO" id="GO:0005840">
    <property type="term" value="C:ribosome"/>
    <property type="evidence" value="ECO:0007669"/>
    <property type="project" value="InterPro"/>
</dbReference>
<dbReference type="SUPFAM" id="SSF50346">
    <property type="entry name" value="PRC-barrel domain"/>
    <property type="match status" value="1"/>
</dbReference>
<dbReference type="Pfam" id="PF24986">
    <property type="entry name" value="PRC_RimM"/>
    <property type="match status" value="1"/>
</dbReference>
<dbReference type="PANTHER" id="PTHR33692:SF1">
    <property type="entry name" value="RIBOSOME MATURATION FACTOR RIMM"/>
    <property type="match status" value="1"/>
</dbReference>
<keyword evidence="2" id="KW-0690">Ribosome biogenesis</keyword>
<evidence type="ECO:0000256" key="1">
    <source>
        <dbReference type="ARBA" id="ARBA00022490"/>
    </source>
</evidence>
<keyword evidence="3" id="KW-0698">rRNA processing</keyword>
<keyword evidence="4" id="KW-0143">Chaperone</keyword>
<evidence type="ECO:0000256" key="2">
    <source>
        <dbReference type="ARBA" id="ARBA00022517"/>
    </source>
</evidence>
<evidence type="ECO:0000313" key="7">
    <source>
        <dbReference type="EMBL" id="SVA30769.1"/>
    </source>
</evidence>
<keyword evidence="1" id="KW-0963">Cytoplasm</keyword>
<sequence length="165" mass="17919">MAKRVKPAAKVVQAVGLEGDVKVYPLDSRFEDYAQEDSLIIGEHPEATEDIRLSPVAKSGKLIRYRVDGNASREDAENLVGKLIFAPAGEDEILPEEVVGFLVITTDGQPVGILSDIMPMPGQDVYAIDSGGKEILIPGVPEIIREIDFNSETITIFPMEGLLDL</sequence>
<feature type="domain" description="RimM N-terminal" evidence="5">
    <location>
        <begin position="9"/>
        <end position="88"/>
    </location>
</feature>
<protein>
    <recommendedName>
        <fullName evidence="8">Ribosome maturation factor RimM</fullName>
    </recommendedName>
</protein>
<organism evidence="7">
    <name type="scientific">marine metagenome</name>
    <dbReference type="NCBI Taxonomy" id="408172"/>
    <lineage>
        <taxon>unclassified sequences</taxon>
        <taxon>metagenomes</taxon>
        <taxon>ecological metagenomes</taxon>
    </lineage>
</organism>
<dbReference type="PANTHER" id="PTHR33692">
    <property type="entry name" value="RIBOSOME MATURATION FACTOR RIMM"/>
    <property type="match status" value="1"/>
</dbReference>
<dbReference type="Pfam" id="PF01782">
    <property type="entry name" value="RimM"/>
    <property type="match status" value="1"/>
</dbReference>
<accession>A0A381URG0</accession>
<evidence type="ECO:0000256" key="4">
    <source>
        <dbReference type="ARBA" id="ARBA00023186"/>
    </source>
</evidence>
<dbReference type="GO" id="GO:0006364">
    <property type="term" value="P:rRNA processing"/>
    <property type="evidence" value="ECO:0007669"/>
    <property type="project" value="UniProtKB-KW"/>
</dbReference>
<reference evidence="7" key="1">
    <citation type="submission" date="2018-05" db="EMBL/GenBank/DDBJ databases">
        <authorList>
            <person name="Lanie J.A."/>
            <person name="Ng W.-L."/>
            <person name="Kazmierczak K.M."/>
            <person name="Andrzejewski T.M."/>
            <person name="Davidsen T.M."/>
            <person name="Wayne K.J."/>
            <person name="Tettelin H."/>
            <person name="Glass J.I."/>
            <person name="Rusch D."/>
            <person name="Podicherti R."/>
            <person name="Tsui H.-C.T."/>
            <person name="Winkler M.E."/>
        </authorList>
    </citation>
    <scope>NUCLEOTIDE SEQUENCE</scope>
</reference>
<dbReference type="InterPro" id="IPR009000">
    <property type="entry name" value="Transl_B-barrel_sf"/>
</dbReference>
<evidence type="ECO:0000256" key="3">
    <source>
        <dbReference type="ARBA" id="ARBA00022552"/>
    </source>
</evidence>
<feature type="domain" description="Ribosome maturation factor RimM PRC barrel" evidence="6">
    <location>
        <begin position="97"/>
        <end position="162"/>
    </location>
</feature>
<dbReference type="SUPFAM" id="SSF50447">
    <property type="entry name" value="Translation proteins"/>
    <property type="match status" value="1"/>
</dbReference>
<dbReference type="InterPro" id="IPR056792">
    <property type="entry name" value="PRC_RimM"/>
</dbReference>